<evidence type="ECO:0000313" key="1">
    <source>
        <dbReference type="EMBL" id="ESQ88790.1"/>
    </source>
</evidence>
<reference evidence="1 2" key="1">
    <citation type="journal article" date="2014" name="Nature">
        <title>Sequential evolution of bacterial morphology by co-option of a developmental regulator.</title>
        <authorList>
            <person name="Jiang C."/>
            <person name="Brown P.J."/>
            <person name="Ducret A."/>
            <person name="Brun Y.V."/>
        </authorList>
    </citation>
    <scope>NUCLEOTIDE SEQUENCE [LARGE SCALE GENOMIC DNA]</scope>
    <source>
        <strain evidence="1 2">DSM 16100</strain>
    </source>
</reference>
<dbReference type="EMBL" id="AWGB01000034">
    <property type="protein sequence ID" value="ESQ88790.1"/>
    <property type="molecule type" value="Genomic_DNA"/>
</dbReference>
<dbReference type="eggNOG" id="COG2021">
    <property type="taxonomic scope" value="Bacteria"/>
</dbReference>
<comment type="caution">
    <text evidence="1">The sequence shown here is derived from an EMBL/GenBank/DDBJ whole genome shotgun (WGS) entry which is preliminary data.</text>
</comment>
<keyword evidence="2" id="KW-1185">Reference proteome</keyword>
<evidence type="ECO:0008006" key="3">
    <source>
        <dbReference type="Google" id="ProtNLM"/>
    </source>
</evidence>
<organism evidence="1 2">
    <name type="scientific">Asticcacaulis benevestitus DSM 16100 = ATCC BAA-896</name>
    <dbReference type="NCBI Taxonomy" id="1121022"/>
    <lineage>
        <taxon>Bacteria</taxon>
        <taxon>Pseudomonadati</taxon>
        <taxon>Pseudomonadota</taxon>
        <taxon>Alphaproteobacteria</taxon>
        <taxon>Caulobacterales</taxon>
        <taxon>Caulobacteraceae</taxon>
        <taxon>Asticcacaulis</taxon>
    </lineage>
</organism>
<evidence type="ECO:0000313" key="2">
    <source>
        <dbReference type="Proteomes" id="UP000017837"/>
    </source>
</evidence>
<accession>V4PTB5</accession>
<gene>
    <name evidence="1" type="ORF">ABENE_15445</name>
</gene>
<dbReference type="InterPro" id="IPR029058">
    <property type="entry name" value="AB_hydrolase_fold"/>
</dbReference>
<dbReference type="Gene3D" id="3.40.50.1820">
    <property type="entry name" value="alpha/beta hydrolase"/>
    <property type="match status" value="1"/>
</dbReference>
<proteinExistence type="predicted"/>
<dbReference type="AlphaFoldDB" id="V4PTB5"/>
<dbReference type="Proteomes" id="UP000017837">
    <property type="component" value="Unassembled WGS sequence"/>
</dbReference>
<sequence length="139" mass="14975">MALMTRPTPDPVSDQPGFLMHRLAFARRIAGTGYPFDEDASRALALEEAKRAFDPAGTARQITAIAVTGDRRSRLATISVRTLVIHGADAPLFLPACGQDTAKVIPKAEFMLIDGMGHDLPASLLPLIIDAIDRNARRA</sequence>
<dbReference type="SUPFAM" id="SSF53474">
    <property type="entry name" value="alpha/beta-Hydrolases"/>
    <property type="match status" value="1"/>
</dbReference>
<dbReference type="PATRIC" id="fig|1121022.4.peg.3144"/>
<protein>
    <recommendedName>
        <fullName evidence="3">Alpha/beta hydrolase</fullName>
    </recommendedName>
</protein>
<name>V4PTB5_9CAUL</name>